<dbReference type="OrthoDB" id="5879806at2"/>
<organism evidence="2 3">
    <name type="scientific">Vibrio maritimus</name>
    <dbReference type="NCBI Taxonomy" id="990268"/>
    <lineage>
        <taxon>Bacteria</taxon>
        <taxon>Pseudomonadati</taxon>
        <taxon>Pseudomonadota</taxon>
        <taxon>Gammaproteobacteria</taxon>
        <taxon>Vibrionales</taxon>
        <taxon>Vibrionaceae</taxon>
        <taxon>Vibrio</taxon>
    </lineage>
</organism>
<name>A0A090T146_9VIBR</name>
<sequence length="67" mass="7365">MPIEIKQLSVKSNVVTPKESDAAASKKSCGNEPSSQITGGADSARTAPQFQLLKWTHRKLQQEARER</sequence>
<dbReference type="Proteomes" id="UP000029224">
    <property type="component" value="Unassembled WGS sequence"/>
</dbReference>
<reference evidence="2 3" key="2">
    <citation type="submission" date="2014-09" db="EMBL/GenBank/DDBJ databases">
        <authorList>
            <consortium name="NBRP consortium"/>
            <person name="Sawabe T."/>
            <person name="Meirelles P."/>
            <person name="Nakanishi M."/>
            <person name="Sayaka M."/>
            <person name="Hattori M."/>
            <person name="Ohkuma M."/>
        </authorList>
    </citation>
    <scope>NUCLEOTIDE SEQUENCE [LARGE SCALE GENOMIC DNA]</scope>
    <source>
        <strain evidence="2 3">JCM 19240</strain>
    </source>
</reference>
<dbReference type="EMBL" id="BBMT01000003">
    <property type="protein sequence ID" value="GAL33666.1"/>
    <property type="molecule type" value="Genomic_DNA"/>
</dbReference>
<dbReference type="AlphaFoldDB" id="A0A090T146"/>
<feature type="region of interest" description="Disordered" evidence="1">
    <location>
        <begin position="1"/>
        <end position="46"/>
    </location>
</feature>
<accession>A0A090T146</accession>
<keyword evidence="3" id="KW-1185">Reference proteome</keyword>
<proteinExistence type="predicted"/>
<evidence type="ECO:0000256" key="1">
    <source>
        <dbReference type="SAM" id="MobiDB-lite"/>
    </source>
</evidence>
<comment type="caution">
    <text evidence="2">The sequence shown here is derived from an EMBL/GenBank/DDBJ whole genome shotgun (WGS) entry which is preliminary data.</text>
</comment>
<protein>
    <submittedName>
        <fullName evidence="2">Uncharacterized protein</fullName>
    </submittedName>
</protein>
<evidence type="ECO:0000313" key="3">
    <source>
        <dbReference type="Proteomes" id="UP000029224"/>
    </source>
</evidence>
<reference evidence="2 3" key="1">
    <citation type="submission" date="2014-09" db="EMBL/GenBank/DDBJ databases">
        <title>Vibrio maritimus JCM 19240. (C210) whole genome shotgun sequence.</title>
        <authorList>
            <person name="Sawabe T."/>
            <person name="Meirelles P."/>
            <person name="Nakanishi M."/>
            <person name="Sayaka M."/>
            <person name="Hattori M."/>
            <person name="Ohkuma M."/>
        </authorList>
    </citation>
    <scope>NUCLEOTIDE SEQUENCE [LARGE SCALE GENOMIC DNA]</scope>
    <source>
        <strain evidence="2 3">JCM 19240</strain>
    </source>
</reference>
<evidence type="ECO:0000313" key="2">
    <source>
        <dbReference type="EMBL" id="GAL33666.1"/>
    </source>
</evidence>
<gene>
    <name evidence="2" type="ORF">JCM19240_2362</name>
</gene>